<dbReference type="InterPro" id="IPR013210">
    <property type="entry name" value="LRR_N_plant-typ"/>
</dbReference>
<keyword evidence="8 21" id="KW-0732">Signal</keyword>
<dbReference type="STRING" id="3218.A0A2K1JQG9"/>
<dbReference type="PANTHER" id="PTHR48005:SF13">
    <property type="entry name" value="SERINE_THREONINE-PROTEIN KINASE DDB_G0278509-RELATED"/>
    <property type="match status" value="1"/>
</dbReference>
<dbReference type="SUPFAM" id="SSF56112">
    <property type="entry name" value="Protein kinase-like (PK-like)"/>
    <property type="match status" value="1"/>
</dbReference>
<feature type="region of interest" description="Disordered" evidence="19">
    <location>
        <begin position="855"/>
        <end position="911"/>
    </location>
</feature>
<keyword evidence="6" id="KW-0808">Transferase</keyword>
<comment type="similarity">
    <text evidence="2">Belongs to the protein kinase superfamily. Ser/Thr protein kinase family.</text>
</comment>
<evidence type="ECO:0000313" key="24">
    <source>
        <dbReference type="EnsemblPlants" id="Pp3c12_11940V3.1"/>
    </source>
</evidence>
<reference evidence="23 25" key="1">
    <citation type="journal article" date="2008" name="Science">
        <title>The Physcomitrella genome reveals evolutionary insights into the conquest of land by plants.</title>
        <authorList>
            <person name="Rensing S."/>
            <person name="Lang D."/>
            <person name="Zimmer A."/>
            <person name="Terry A."/>
            <person name="Salamov A."/>
            <person name="Shapiro H."/>
            <person name="Nishiyama T."/>
            <person name="Perroud P.-F."/>
            <person name="Lindquist E."/>
            <person name="Kamisugi Y."/>
            <person name="Tanahashi T."/>
            <person name="Sakakibara K."/>
            <person name="Fujita T."/>
            <person name="Oishi K."/>
            <person name="Shin-I T."/>
            <person name="Kuroki Y."/>
            <person name="Toyoda A."/>
            <person name="Suzuki Y."/>
            <person name="Hashimoto A."/>
            <person name="Yamaguchi K."/>
            <person name="Sugano A."/>
            <person name="Kohara Y."/>
            <person name="Fujiyama A."/>
            <person name="Anterola A."/>
            <person name="Aoki S."/>
            <person name="Ashton N."/>
            <person name="Barbazuk W.B."/>
            <person name="Barker E."/>
            <person name="Bennetzen J."/>
            <person name="Bezanilla M."/>
            <person name="Blankenship R."/>
            <person name="Cho S.H."/>
            <person name="Dutcher S."/>
            <person name="Estelle M."/>
            <person name="Fawcett J.A."/>
            <person name="Gundlach H."/>
            <person name="Hanada K."/>
            <person name="Heyl A."/>
            <person name="Hicks K.A."/>
            <person name="Hugh J."/>
            <person name="Lohr M."/>
            <person name="Mayer K."/>
            <person name="Melkozernov A."/>
            <person name="Murata T."/>
            <person name="Nelson D."/>
            <person name="Pils B."/>
            <person name="Prigge M."/>
            <person name="Reiss B."/>
            <person name="Renner T."/>
            <person name="Rombauts S."/>
            <person name="Rushton P."/>
            <person name="Sanderfoot A."/>
            <person name="Schween G."/>
            <person name="Shiu S.-H."/>
            <person name="Stueber K."/>
            <person name="Theodoulou F.L."/>
            <person name="Tu H."/>
            <person name="Van de Peer Y."/>
            <person name="Verrier P.J."/>
            <person name="Waters E."/>
            <person name="Wood A."/>
            <person name="Yang L."/>
            <person name="Cove D."/>
            <person name="Cuming A."/>
            <person name="Hasebe M."/>
            <person name="Lucas S."/>
            <person name="Mishler D.B."/>
            <person name="Reski R."/>
            <person name="Grigoriev I."/>
            <person name="Quatrano R.S."/>
            <person name="Boore J.L."/>
        </authorList>
    </citation>
    <scope>NUCLEOTIDE SEQUENCE [LARGE SCALE GENOMIC DNA]</scope>
    <source>
        <strain evidence="24 25">cv. Gransden 2004</strain>
    </source>
</reference>
<dbReference type="Pfam" id="PF00560">
    <property type="entry name" value="LRR_1"/>
    <property type="match status" value="4"/>
</dbReference>
<keyword evidence="16" id="KW-0325">Glycoprotein</keyword>
<dbReference type="RefSeq" id="XP_024391540.1">
    <property type="nucleotide sequence ID" value="XM_024535772.2"/>
</dbReference>
<evidence type="ECO:0000256" key="13">
    <source>
        <dbReference type="ARBA" id="ARBA00022989"/>
    </source>
</evidence>
<dbReference type="SMR" id="A0A2K1JQG9"/>
<dbReference type="InterPro" id="IPR001611">
    <property type="entry name" value="Leu-rich_rpt"/>
</dbReference>
<evidence type="ECO:0000256" key="15">
    <source>
        <dbReference type="ARBA" id="ARBA00023170"/>
    </source>
</evidence>
<feature type="chain" id="PRO_5044576351" description="non-specific serine/threonine protein kinase" evidence="21">
    <location>
        <begin position="31"/>
        <end position="911"/>
    </location>
</feature>
<evidence type="ECO:0000256" key="9">
    <source>
        <dbReference type="ARBA" id="ARBA00022737"/>
    </source>
</evidence>
<proteinExistence type="inferred from homology"/>
<feature type="transmembrane region" description="Helical" evidence="20">
    <location>
        <begin position="510"/>
        <end position="533"/>
    </location>
</feature>
<keyword evidence="9" id="KW-0677">Repeat</keyword>
<dbReference type="InterPro" id="IPR051420">
    <property type="entry name" value="Ser_Thr_Kinases_DiverseReg"/>
</dbReference>
<feature type="domain" description="Protein kinase" evidence="22">
    <location>
        <begin position="568"/>
        <end position="849"/>
    </location>
</feature>
<evidence type="ECO:0000256" key="8">
    <source>
        <dbReference type="ARBA" id="ARBA00022729"/>
    </source>
</evidence>
<dbReference type="SMART" id="SM00369">
    <property type="entry name" value="LRR_TYP"/>
    <property type="match status" value="6"/>
</dbReference>
<dbReference type="GeneID" id="112289974"/>
<sequence length="911" mass="98944">MVRSGIRFVFKRSGLAAPFLYLLFMSCALAVATCGSEAMSDGASMSQVSHMKMGVANTRRELANNTTTLNSTQSLQEDADVLLQFKAAITSDPSNVTWYWKPQGRLQRINPCRPWVGITCTRRRVTGINLYNQSLEGSLISALGRLSRLQTLNLSTNQFSGEIPSELGLASDLEILDIRSNNLTGALPPSLGDLTNLTSLVVSNNNLAGIIPTSIGGLLSLRNMNLSGNSFSGTLPSSLGQLNRLETLHIAGNNLTGMIPQNLTACTALQDIDLSNNNISGFIPFQNMKNLTSLHLQNNILEGNILNITTFPILEDLDLTNNRLGGEIPQNIGIVTLKKNLLLARNNLTGSIPDGIGELSLVERIDLSANKLSGSIPEAISKCISLIELTVASNSLTGNFSVPVGAFPNLMKLNVSHNSLNASLPTLDHLLNLKVFDGSFNDFVGEVPSTFVNFPSLVHLNVSSNRLSGELPFFASHDSVGAQSFLNNSELCGSILDKSCGSSKIATSTIIYIVLGSVAGLLALVSIASFIVSCRGRKRKGSRNSAQISAELQLKLSAEEILTATNRFSNENYIGEGKLSTVYKGVLPDQTVVAVKRLAITSAEGEDAENKLNAELESLGHIRHRSLVKVLGYCSSPDVKALVLDYMPNGSLESLLHPLQNAEVIQAFDWTARFNIAVEVAEGIRYLHHESRNPVVHGDVKPSNILIDAKMEAKIGDFEVARILTQQRASPSMGITTPNGYTPPDVWESGVPSKKGDVYSFGIVMLEMISGRSPDRLEPAQTLPQWVRATVSNSKALHNVLDPLLMSDLVAHQQKMAMVLGVALLCTRIKPEERPHMDDVYKMLVHIRTKLADADARQTSRRRGWRSERRNSSAGRRQSDIEVKVVTQPQLPQQTLPHTPSLSDWTPPSQV</sequence>
<feature type="compositionally biased region" description="Low complexity" evidence="19">
    <location>
        <begin position="887"/>
        <end position="902"/>
    </location>
</feature>
<evidence type="ECO:0000256" key="5">
    <source>
        <dbReference type="ARBA" id="ARBA00022614"/>
    </source>
</evidence>
<feature type="signal peptide" evidence="21">
    <location>
        <begin position="1"/>
        <end position="30"/>
    </location>
</feature>
<evidence type="ECO:0000256" key="3">
    <source>
        <dbReference type="ARBA" id="ARBA00012513"/>
    </source>
</evidence>
<reference evidence="23 25" key="2">
    <citation type="journal article" date="2018" name="Plant J.">
        <title>The Physcomitrella patens chromosome-scale assembly reveals moss genome structure and evolution.</title>
        <authorList>
            <person name="Lang D."/>
            <person name="Ullrich K.K."/>
            <person name="Murat F."/>
            <person name="Fuchs J."/>
            <person name="Jenkins J."/>
            <person name="Haas F.B."/>
            <person name="Piednoel M."/>
            <person name="Gundlach H."/>
            <person name="Van Bel M."/>
            <person name="Meyberg R."/>
            <person name="Vives C."/>
            <person name="Morata J."/>
            <person name="Symeonidi A."/>
            <person name="Hiss M."/>
            <person name="Muchero W."/>
            <person name="Kamisugi Y."/>
            <person name="Saleh O."/>
            <person name="Blanc G."/>
            <person name="Decker E.L."/>
            <person name="van Gessel N."/>
            <person name="Grimwood J."/>
            <person name="Hayes R.D."/>
            <person name="Graham S.W."/>
            <person name="Gunter L.E."/>
            <person name="McDaniel S.F."/>
            <person name="Hoernstein S.N.W."/>
            <person name="Larsson A."/>
            <person name="Li F.W."/>
            <person name="Perroud P.F."/>
            <person name="Phillips J."/>
            <person name="Ranjan P."/>
            <person name="Rokshar D.S."/>
            <person name="Rothfels C.J."/>
            <person name="Schneider L."/>
            <person name="Shu S."/>
            <person name="Stevenson D.W."/>
            <person name="Thummler F."/>
            <person name="Tillich M."/>
            <person name="Villarreal Aguilar J.C."/>
            <person name="Widiez T."/>
            <person name="Wong G.K."/>
            <person name="Wymore A."/>
            <person name="Zhang Y."/>
            <person name="Zimmer A.D."/>
            <person name="Quatrano R.S."/>
            <person name="Mayer K.F.X."/>
            <person name="Goodstein D."/>
            <person name="Casacuberta J.M."/>
            <person name="Vandepoele K."/>
            <person name="Reski R."/>
            <person name="Cuming A.C."/>
            <person name="Tuskan G.A."/>
            <person name="Maumus F."/>
            <person name="Salse J."/>
            <person name="Schmutz J."/>
            <person name="Rensing S.A."/>
        </authorList>
    </citation>
    <scope>NUCLEOTIDE SEQUENCE [LARGE SCALE GENOMIC DNA]</scope>
    <source>
        <strain evidence="24 25">cv. Gransden 2004</strain>
    </source>
</reference>
<evidence type="ECO:0000256" key="4">
    <source>
        <dbReference type="ARBA" id="ARBA00022527"/>
    </source>
</evidence>
<evidence type="ECO:0000313" key="25">
    <source>
        <dbReference type="Proteomes" id="UP000006727"/>
    </source>
</evidence>
<reference evidence="24" key="3">
    <citation type="submission" date="2020-12" db="UniProtKB">
        <authorList>
            <consortium name="EnsemblPlants"/>
        </authorList>
    </citation>
    <scope>IDENTIFICATION</scope>
</reference>
<dbReference type="EMBL" id="ABEU02000012">
    <property type="protein sequence ID" value="PNR43781.1"/>
    <property type="molecule type" value="Genomic_DNA"/>
</dbReference>
<dbReference type="PaxDb" id="3218-PP1S352_22V6.1"/>
<evidence type="ECO:0000256" key="18">
    <source>
        <dbReference type="ARBA" id="ARBA00048679"/>
    </source>
</evidence>
<accession>A0A2K1JQG9</accession>
<dbReference type="InterPro" id="IPR011009">
    <property type="entry name" value="Kinase-like_dom_sf"/>
</dbReference>
<dbReference type="SMART" id="SM00220">
    <property type="entry name" value="S_TKc"/>
    <property type="match status" value="1"/>
</dbReference>
<dbReference type="Pfam" id="PF13855">
    <property type="entry name" value="LRR_8"/>
    <property type="match status" value="2"/>
</dbReference>
<evidence type="ECO:0000256" key="21">
    <source>
        <dbReference type="SAM" id="SignalP"/>
    </source>
</evidence>
<name>A0A2K1JQG9_PHYPA</name>
<evidence type="ECO:0000259" key="22">
    <source>
        <dbReference type="PROSITE" id="PS50011"/>
    </source>
</evidence>
<keyword evidence="13 20" id="KW-1133">Transmembrane helix</keyword>
<dbReference type="InterPro" id="IPR032675">
    <property type="entry name" value="LRR_dom_sf"/>
</dbReference>
<evidence type="ECO:0000256" key="6">
    <source>
        <dbReference type="ARBA" id="ARBA00022679"/>
    </source>
</evidence>
<evidence type="ECO:0000256" key="14">
    <source>
        <dbReference type="ARBA" id="ARBA00023136"/>
    </source>
</evidence>
<dbReference type="PROSITE" id="PS50011">
    <property type="entry name" value="PROTEIN_KINASE_DOM"/>
    <property type="match status" value="1"/>
</dbReference>
<dbReference type="AlphaFoldDB" id="A0A2K1JQG9"/>
<dbReference type="PROSITE" id="PS51257">
    <property type="entry name" value="PROKAR_LIPOPROTEIN"/>
    <property type="match status" value="1"/>
</dbReference>
<protein>
    <recommendedName>
        <fullName evidence="3">non-specific serine/threonine protein kinase</fullName>
        <ecNumber evidence="3">2.7.11.1</ecNumber>
    </recommendedName>
</protein>
<dbReference type="Gene3D" id="3.30.200.20">
    <property type="entry name" value="Phosphorylase Kinase, domain 1"/>
    <property type="match status" value="1"/>
</dbReference>
<keyword evidence="14 20" id="KW-0472">Membrane</keyword>
<dbReference type="Gene3D" id="3.80.10.10">
    <property type="entry name" value="Ribonuclease Inhibitor"/>
    <property type="match status" value="4"/>
</dbReference>
<dbReference type="FunFam" id="3.80.10.10:FF:000095">
    <property type="entry name" value="LRR receptor-like serine/threonine-protein kinase GSO1"/>
    <property type="match status" value="1"/>
</dbReference>
<dbReference type="InterPro" id="IPR003591">
    <property type="entry name" value="Leu-rich_rpt_typical-subtyp"/>
</dbReference>
<dbReference type="OMA" id="CMASKIC"/>
<dbReference type="InterPro" id="IPR001245">
    <property type="entry name" value="Ser-Thr/Tyr_kinase_cat_dom"/>
</dbReference>
<dbReference type="PROSITE" id="PS00108">
    <property type="entry name" value="PROTEIN_KINASE_ST"/>
    <property type="match status" value="1"/>
</dbReference>
<keyword evidence="12" id="KW-0067">ATP-binding</keyword>
<evidence type="ECO:0000256" key="16">
    <source>
        <dbReference type="ARBA" id="ARBA00023180"/>
    </source>
</evidence>
<dbReference type="Pfam" id="PF08263">
    <property type="entry name" value="LRRNT_2"/>
    <property type="match status" value="1"/>
</dbReference>
<evidence type="ECO:0000256" key="20">
    <source>
        <dbReference type="SAM" id="Phobius"/>
    </source>
</evidence>
<keyword evidence="11" id="KW-0418">Kinase</keyword>
<dbReference type="EC" id="2.7.11.1" evidence="3"/>
<dbReference type="FunFam" id="1.10.510.10:FF:000388">
    <property type="entry name" value="Leucine-rich repeat receptor-like tyrosine-protein kinase PXC3"/>
    <property type="match status" value="1"/>
</dbReference>
<keyword evidence="15" id="KW-0675">Receptor</keyword>
<dbReference type="Proteomes" id="UP000006727">
    <property type="component" value="Chromosome 12"/>
</dbReference>
<dbReference type="GO" id="GO:0005524">
    <property type="term" value="F:ATP binding"/>
    <property type="evidence" value="ECO:0007669"/>
    <property type="project" value="UniProtKB-KW"/>
</dbReference>
<dbReference type="GO" id="GO:0016020">
    <property type="term" value="C:membrane"/>
    <property type="evidence" value="ECO:0000318"/>
    <property type="project" value="GO_Central"/>
</dbReference>
<dbReference type="OrthoDB" id="676979at2759"/>
<comment type="catalytic activity">
    <reaction evidence="17">
        <text>L-threonyl-[protein] + ATP = O-phospho-L-threonyl-[protein] + ADP + H(+)</text>
        <dbReference type="Rhea" id="RHEA:46608"/>
        <dbReference type="Rhea" id="RHEA-COMP:11060"/>
        <dbReference type="Rhea" id="RHEA-COMP:11605"/>
        <dbReference type="ChEBI" id="CHEBI:15378"/>
        <dbReference type="ChEBI" id="CHEBI:30013"/>
        <dbReference type="ChEBI" id="CHEBI:30616"/>
        <dbReference type="ChEBI" id="CHEBI:61977"/>
        <dbReference type="ChEBI" id="CHEBI:456216"/>
        <dbReference type="EC" id="2.7.11.1"/>
    </reaction>
</comment>
<keyword evidence="7 20" id="KW-0812">Transmembrane</keyword>
<dbReference type="CDD" id="cd14066">
    <property type="entry name" value="STKc_IRAK"/>
    <property type="match status" value="1"/>
</dbReference>
<dbReference type="Gene3D" id="1.10.510.10">
    <property type="entry name" value="Transferase(Phosphotransferase) domain 1"/>
    <property type="match status" value="1"/>
</dbReference>
<keyword evidence="25" id="KW-1185">Reference proteome</keyword>
<feature type="compositionally biased region" description="Basic and acidic residues" evidence="19">
    <location>
        <begin position="865"/>
        <end position="883"/>
    </location>
</feature>
<dbReference type="InterPro" id="IPR008271">
    <property type="entry name" value="Ser/Thr_kinase_AS"/>
</dbReference>
<dbReference type="SUPFAM" id="SSF52058">
    <property type="entry name" value="L domain-like"/>
    <property type="match status" value="1"/>
</dbReference>
<dbReference type="PANTHER" id="PTHR48005">
    <property type="entry name" value="LEUCINE RICH REPEAT KINASE 2"/>
    <property type="match status" value="1"/>
</dbReference>
<evidence type="ECO:0000256" key="11">
    <source>
        <dbReference type="ARBA" id="ARBA00022777"/>
    </source>
</evidence>
<dbReference type="Gramene" id="Pp3c12_11940V3.2">
    <property type="protein sequence ID" value="Pp3c12_11940V3.2"/>
    <property type="gene ID" value="Pp3c12_11940"/>
</dbReference>
<gene>
    <name evidence="24" type="primary">LOC112289974</name>
    <name evidence="23" type="ORF">PHYPA_016164</name>
</gene>
<dbReference type="Gramene" id="Pp3c12_11940V3.1">
    <property type="protein sequence ID" value="Pp3c12_11940V3.1"/>
    <property type="gene ID" value="Pp3c12_11940"/>
</dbReference>
<dbReference type="Pfam" id="PF07714">
    <property type="entry name" value="PK_Tyr_Ser-Thr"/>
    <property type="match status" value="1"/>
</dbReference>
<dbReference type="PROSITE" id="PS51450">
    <property type="entry name" value="LRR"/>
    <property type="match status" value="1"/>
</dbReference>
<dbReference type="GO" id="GO:0004674">
    <property type="term" value="F:protein serine/threonine kinase activity"/>
    <property type="evidence" value="ECO:0000318"/>
    <property type="project" value="GO_Central"/>
</dbReference>
<evidence type="ECO:0000256" key="1">
    <source>
        <dbReference type="ARBA" id="ARBA00004479"/>
    </source>
</evidence>
<dbReference type="EnsemblPlants" id="Pp3c12_11940V3.1">
    <property type="protein sequence ID" value="Pp3c12_11940V3.1"/>
    <property type="gene ID" value="Pp3c12_11940"/>
</dbReference>
<comment type="subcellular location">
    <subcellularLocation>
        <location evidence="1">Membrane</location>
        <topology evidence="1">Single-pass type I membrane protein</topology>
    </subcellularLocation>
</comment>
<dbReference type="FunFam" id="3.80.10.10:FF:000129">
    <property type="entry name" value="Leucine-rich repeat receptor-like kinase"/>
    <property type="match status" value="1"/>
</dbReference>
<dbReference type="FunFam" id="3.80.10.10:FF:000041">
    <property type="entry name" value="LRR receptor-like serine/threonine-protein kinase ERECTA"/>
    <property type="match status" value="1"/>
</dbReference>
<comment type="catalytic activity">
    <reaction evidence="18">
        <text>L-seryl-[protein] + ATP = O-phospho-L-seryl-[protein] + ADP + H(+)</text>
        <dbReference type="Rhea" id="RHEA:17989"/>
        <dbReference type="Rhea" id="RHEA-COMP:9863"/>
        <dbReference type="Rhea" id="RHEA-COMP:11604"/>
        <dbReference type="ChEBI" id="CHEBI:15378"/>
        <dbReference type="ChEBI" id="CHEBI:29999"/>
        <dbReference type="ChEBI" id="CHEBI:30616"/>
        <dbReference type="ChEBI" id="CHEBI:83421"/>
        <dbReference type="ChEBI" id="CHEBI:456216"/>
        <dbReference type="EC" id="2.7.11.1"/>
    </reaction>
</comment>
<evidence type="ECO:0000256" key="17">
    <source>
        <dbReference type="ARBA" id="ARBA00047899"/>
    </source>
</evidence>
<evidence type="ECO:0000256" key="12">
    <source>
        <dbReference type="ARBA" id="ARBA00022840"/>
    </source>
</evidence>
<evidence type="ECO:0000256" key="10">
    <source>
        <dbReference type="ARBA" id="ARBA00022741"/>
    </source>
</evidence>
<organism evidence="23">
    <name type="scientific">Physcomitrium patens</name>
    <name type="common">Spreading-leaved earth moss</name>
    <name type="synonym">Physcomitrella patens</name>
    <dbReference type="NCBI Taxonomy" id="3218"/>
    <lineage>
        <taxon>Eukaryota</taxon>
        <taxon>Viridiplantae</taxon>
        <taxon>Streptophyta</taxon>
        <taxon>Embryophyta</taxon>
        <taxon>Bryophyta</taxon>
        <taxon>Bryophytina</taxon>
        <taxon>Bryopsida</taxon>
        <taxon>Funariidae</taxon>
        <taxon>Funariales</taxon>
        <taxon>Funariaceae</taxon>
        <taxon>Physcomitrium</taxon>
    </lineage>
</organism>
<evidence type="ECO:0000256" key="7">
    <source>
        <dbReference type="ARBA" id="ARBA00022692"/>
    </source>
</evidence>
<evidence type="ECO:0000313" key="23">
    <source>
        <dbReference type="EMBL" id="PNR43781.1"/>
    </source>
</evidence>
<dbReference type="EnsemblPlants" id="Pp3c12_11940V3.2">
    <property type="protein sequence ID" value="Pp3c12_11940V3.2"/>
    <property type="gene ID" value="Pp3c12_11940"/>
</dbReference>
<dbReference type="InterPro" id="IPR000719">
    <property type="entry name" value="Prot_kinase_dom"/>
</dbReference>
<keyword evidence="10" id="KW-0547">Nucleotide-binding</keyword>
<keyword evidence="5" id="KW-0433">Leucine-rich repeat</keyword>
<evidence type="ECO:0000256" key="2">
    <source>
        <dbReference type="ARBA" id="ARBA00008684"/>
    </source>
</evidence>
<keyword evidence="4" id="KW-0723">Serine/threonine-protein kinase</keyword>
<evidence type="ECO:0000256" key="19">
    <source>
        <dbReference type="SAM" id="MobiDB-lite"/>
    </source>
</evidence>